<dbReference type="PANTHER" id="PTHR33677">
    <property type="entry name" value="TRANSCRIPTIONAL REPRESSOR FRMR-RELATED"/>
    <property type="match status" value="1"/>
</dbReference>
<evidence type="ECO:0000313" key="5">
    <source>
        <dbReference type="EMBL" id="MTS49982.1"/>
    </source>
</evidence>
<dbReference type="Proteomes" id="UP000053433">
    <property type="component" value="Unassembled WGS sequence"/>
</dbReference>
<proteinExistence type="predicted"/>
<evidence type="ECO:0000313" key="2">
    <source>
        <dbReference type="EMBL" id="KUE77366.1"/>
    </source>
</evidence>
<dbReference type="InterPro" id="IPR038390">
    <property type="entry name" value="Metal_Tscrpt_repr_sf"/>
</dbReference>
<reference evidence="1" key="1">
    <citation type="submission" date="2015-02" db="EMBL/GenBank/DDBJ databases">
        <title>A novel member of the family Ruminococcaceae isolated from human feces.</title>
        <authorList>
            <person name="Shkoporov A.N."/>
            <person name="Chaplin A.V."/>
            <person name="Motuzova O.V."/>
            <person name="Kafarskaia L.I."/>
            <person name="Khokhlova E.V."/>
            <person name="Efimov B.A."/>
        </authorList>
    </citation>
    <scope>NUCLEOTIDE SEQUENCE [LARGE SCALE GENOMIC DNA]</scope>
    <source>
        <strain evidence="1">585-1</strain>
    </source>
</reference>
<evidence type="ECO:0000313" key="3">
    <source>
        <dbReference type="EMBL" id="MST90511.1"/>
    </source>
</evidence>
<dbReference type="EMBL" id="LMUA01000003">
    <property type="protein sequence ID" value="KUE77366.1"/>
    <property type="molecule type" value="Genomic_DNA"/>
</dbReference>
<organism evidence="1 6">
    <name type="scientific">Ruthenibacterium lactatiformans</name>
    <dbReference type="NCBI Taxonomy" id="1550024"/>
    <lineage>
        <taxon>Bacteria</taxon>
        <taxon>Bacillati</taxon>
        <taxon>Bacillota</taxon>
        <taxon>Clostridia</taxon>
        <taxon>Eubacteriales</taxon>
        <taxon>Oscillospiraceae</taxon>
        <taxon>Ruthenibacterium</taxon>
    </lineage>
</organism>
<dbReference type="GO" id="GO:0045892">
    <property type="term" value="P:negative regulation of DNA-templated transcription"/>
    <property type="evidence" value="ECO:0007669"/>
    <property type="project" value="UniProtKB-ARBA"/>
</dbReference>
<dbReference type="Proteomes" id="UP000431913">
    <property type="component" value="Unassembled WGS sequence"/>
</dbReference>
<comment type="caution">
    <text evidence="1">The sequence shown here is derived from an EMBL/GenBank/DDBJ whole genome shotgun (WGS) entry which is preliminary data.</text>
</comment>
<dbReference type="EMBL" id="WMZR01000001">
    <property type="protein sequence ID" value="MTS49982.1"/>
    <property type="molecule type" value="Genomic_DNA"/>
</dbReference>
<dbReference type="EMBL" id="VUNJ01000001">
    <property type="protein sequence ID" value="MST90511.1"/>
    <property type="molecule type" value="Genomic_DNA"/>
</dbReference>
<dbReference type="RefSeq" id="WP_009324964.1">
    <property type="nucleotide sequence ID" value="NZ_CAOJUJ010000017.1"/>
</dbReference>
<dbReference type="EMBL" id="JXXK01000044">
    <property type="protein sequence ID" value="KJF38415.1"/>
    <property type="molecule type" value="Genomic_DNA"/>
</dbReference>
<dbReference type="InterPro" id="IPR003735">
    <property type="entry name" value="Metal_Tscrpt_repr"/>
</dbReference>
<dbReference type="PANTHER" id="PTHR33677:SF3">
    <property type="entry name" value="COPPER-SENSING TRANSCRIPTIONAL REPRESSOR RICR"/>
    <property type="match status" value="1"/>
</dbReference>
<dbReference type="Proteomes" id="UP000472755">
    <property type="component" value="Unassembled WGS sequence"/>
</dbReference>
<dbReference type="GeneID" id="42858473"/>
<dbReference type="Proteomes" id="UP000032483">
    <property type="component" value="Unassembled WGS sequence"/>
</dbReference>
<keyword evidence="6" id="KW-1185">Reference proteome</keyword>
<accession>A0A0D8IUP5</accession>
<evidence type="ECO:0000313" key="4">
    <source>
        <dbReference type="EMBL" id="MTS29131.1"/>
    </source>
</evidence>
<reference evidence="3 8" key="4">
    <citation type="submission" date="2019-08" db="EMBL/GenBank/DDBJ databases">
        <title>In-depth cultivation of the pig gut microbiome towards novel bacterial diversity and tailored functional studies.</title>
        <authorList>
            <person name="Wylensek D."/>
            <person name="Hitch T.C.A."/>
            <person name="Clavel T."/>
        </authorList>
    </citation>
    <scope>NUCLEOTIDE SEQUENCE [LARGE SCALE GENOMIC DNA]</scope>
    <source>
        <strain evidence="3 8">WCA3-601-WT-6J</strain>
    </source>
</reference>
<accession>A0A0W7TU77</accession>
<evidence type="ECO:0000313" key="8">
    <source>
        <dbReference type="Proteomes" id="UP000431913"/>
    </source>
</evidence>
<dbReference type="EMBL" id="WMZU01000051">
    <property type="protein sequence ID" value="MTS29131.1"/>
    <property type="molecule type" value="Genomic_DNA"/>
</dbReference>
<evidence type="ECO:0000313" key="1">
    <source>
        <dbReference type="EMBL" id="KJF38415.1"/>
    </source>
</evidence>
<gene>
    <name evidence="2" type="ORF">ASJ35_03605</name>
    <name evidence="3" type="ORF">FYJ76_00940</name>
    <name evidence="5" type="ORF">GMD52_00305</name>
    <name evidence="4" type="ORF">GMD59_17875</name>
    <name evidence="1" type="ORF">TQ39_18220</name>
</gene>
<sequence length="90" mass="9915">MECKHSSGVTQRLARIAGQVNGIRDMVEEGRPCDDLLVQLSSASSALTQVARLIMAEHLEHCVLAGFETGDRETTVENLKKALEQFSKMK</sequence>
<dbReference type="Proteomes" id="UP000449193">
    <property type="component" value="Unassembled WGS sequence"/>
</dbReference>
<dbReference type="CDD" id="cd10148">
    <property type="entry name" value="CsoR-like_DUF156"/>
    <property type="match status" value="1"/>
</dbReference>
<dbReference type="Pfam" id="PF02583">
    <property type="entry name" value="Trns_repr_metal"/>
    <property type="match status" value="1"/>
</dbReference>
<dbReference type="GO" id="GO:0046872">
    <property type="term" value="F:metal ion binding"/>
    <property type="evidence" value="ECO:0007669"/>
    <property type="project" value="InterPro"/>
</dbReference>
<reference evidence="9 10" key="3">
    <citation type="journal article" date="2019" name="Nat. Med.">
        <title>A library of human gut bacterial isolates paired with longitudinal multiomics data enables mechanistic microbiome research.</title>
        <authorList>
            <person name="Poyet M."/>
            <person name="Groussin M."/>
            <person name="Gibbons S.M."/>
            <person name="Avila-Pacheco J."/>
            <person name="Jiang X."/>
            <person name="Kearney S.M."/>
            <person name="Perrotta A.R."/>
            <person name="Berdy B."/>
            <person name="Zhao S."/>
            <person name="Lieberman T.D."/>
            <person name="Swanson P.K."/>
            <person name="Smith M."/>
            <person name="Roesemann S."/>
            <person name="Alexander J.E."/>
            <person name="Rich S.A."/>
            <person name="Livny J."/>
            <person name="Vlamakis H."/>
            <person name="Clish C."/>
            <person name="Bullock K."/>
            <person name="Deik A."/>
            <person name="Scott J."/>
            <person name="Pierce K.A."/>
            <person name="Xavier R.J."/>
            <person name="Alm E.J."/>
        </authorList>
    </citation>
    <scope>NUCLEOTIDE SEQUENCE [LARGE SCALE GENOMIC DNA]</scope>
    <source>
        <strain evidence="4 10">BIOML-A4</strain>
        <strain evidence="5 9">BIOML-A7</strain>
    </source>
</reference>
<evidence type="ECO:0000313" key="10">
    <source>
        <dbReference type="Proteomes" id="UP000472755"/>
    </source>
</evidence>
<evidence type="ECO:0000313" key="9">
    <source>
        <dbReference type="Proteomes" id="UP000449193"/>
    </source>
</evidence>
<evidence type="ECO:0000313" key="6">
    <source>
        <dbReference type="Proteomes" id="UP000032483"/>
    </source>
</evidence>
<evidence type="ECO:0000313" key="7">
    <source>
        <dbReference type="Proteomes" id="UP000053433"/>
    </source>
</evidence>
<dbReference type="AlphaFoldDB" id="A0A0D8IUP5"/>
<reference evidence="2 7" key="2">
    <citation type="submission" date="2015-10" db="EMBL/GenBank/DDBJ databases">
        <title>A novel member of the family Ruminococcaceae isolated from human faeces.</title>
        <authorList>
            <person name="Shkoporov A.N."/>
            <person name="Chaplin A.V."/>
            <person name="Motuzova O.V."/>
            <person name="Kafarskaia L.I."/>
            <person name="Efimov B.A."/>
        </authorList>
    </citation>
    <scope>NUCLEOTIDE SEQUENCE [LARGE SCALE GENOMIC DNA]</scope>
    <source>
        <strain evidence="2 7">668</strain>
    </source>
</reference>
<name>A0A0D8IUP5_9FIRM</name>
<dbReference type="GO" id="GO:0003677">
    <property type="term" value="F:DNA binding"/>
    <property type="evidence" value="ECO:0007669"/>
    <property type="project" value="InterPro"/>
</dbReference>
<protein>
    <submittedName>
        <fullName evidence="4">Metal-sensing transcriptional repressor</fullName>
    </submittedName>
    <submittedName>
        <fullName evidence="3">Metal-sensitive transcriptional regulator</fullName>
    </submittedName>
</protein>
<dbReference type="Gene3D" id="1.20.58.1000">
    <property type="entry name" value="Metal-sensitive repressor, helix protomer"/>
    <property type="match status" value="1"/>
</dbReference>